<evidence type="ECO:0000256" key="10">
    <source>
        <dbReference type="ARBA" id="ARBA00022840"/>
    </source>
</evidence>
<dbReference type="GO" id="GO:0005737">
    <property type="term" value="C:cytoplasm"/>
    <property type="evidence" value="ECO:0007669"/>
    <property type="project" value="UniProtKB-SubCell"/>
</dbReference>
<accession>C4V3Y1</accession>
<evidence type="ECO:0000256" key="8">
    <source>
        <dbReference type="ARBA" id="ARBA00022598"/>
    </source>
</evidence>
<evidence type="ECO:0000256" key="4">
    <source>
        <dbReference type="ARBA" id="ARBA00010416"/>
    </source>
</evidence>
<dbReference type="GO" id="GO:0051301">
    <property type="term" value="P:cell division"/>
    <property type="evidence" value="ECO:0007669"/>
    <property type="project" value="UniProtKB-KW"/>
</dbReference>
<protein>
    <recommendedName>
        <fullName evidence="6 17">UDP-N-acetylmuramoylalanine--D-glutamate ligase</fullName>
        <ecNumber evidence="5 17">6.3.2.9</ecNumber>
    </recommendedName>
    <alternativeName>
        <fullName evidence="15 17">D-glutamic acid-adding enzyme</fullName>
    </alternativeName>
    <alternativeName>
        <fullName evidence="14 17">UDP-N-acetylmuramoyl-L-alanyl-D-glutamate synthetase</fullName>
    </alternativeName>
</protein>
<keyword evidence="17 18" id="KW-0132">Cell division</keyword>
<keyword evidence="17 18" id="KW-0131">Cell cycle</keyword>
<evidence type="ECO:0000256" key="14">
    <source>
        <dbReference type="ARBA" id="ARBA00030398"/>
    </source>
</evidence>
<evidence type="ECO:0000256" key="2">
    <source>
        <dbReference type="ARBA" id="ARBA00004496"/>
    </source>
</evidence>
<dbReference type="STRING" id="638302.HMPREF0908_1225"/>
<dbReference type="GO" id="GO:0008360">
    <property type="term" value="P:regulation of cell shape"/>
    <property type="evidence" value="ECO:0007669"/>
    <property type="project" value="UniProtKB-KW"/>
</dbReference>
<evidence type="ECO:0000256" key="15">
    <source>
        <dbReference type="ARBA" id="ARBA00032324"/>
    </source>
</evidence>
<dbReference type="GO" id="GO:0071555">
    <property type="term" value="P:cell wall organization"/>
    <property type="evidence" value="ECO:0007669"/>
    <property type="project" value="UniProtKB-KW"/>
</dbReference>
<keyword evidence="22" id="KW-1185">Reference proteome</keyword>
<dbReference type="UniPathway" id="UPA00219"/>
<dbReference type="InterPro" id="IPR005762">
    <property type="entry name" value="MurD"/>
</dbReference>
<dbReference type="Pfam" id="PF21799">
    <property type="entry name" value="MurD-like_N"/>
    <property type="match status" value="1"/>
</dbReference>
<organism evidence="21 22">
    <name type="scientific">Selenomonas flueggei ATCC 43531</name>
    <dbReference type="NCBI Taxonomy" id="638302"/>
    <lineage>
        <taxon>Bacteria</taxon>
        <taxon>Bacillati</taxon>
        <taxon>Bacillota</taxon>
        <taxon>Negativicutes</taxon>
        <taxon>Selenomonadales</taxon>
        <taxon>Selenomonadaceae</taxon>
        <taxon>Selenomonas</taxon>
    </lineage>
</organism>
<feature type="binding site" evidence="17">
    <location>
        <begin position="130"/>
        <end position="136"/>
    </location>
    <ligand>
        <name>ATP</name>
        <dbReference type="ChEBI" id="CHEBI:30616"/>
    </ligand>
</feature>
<gene>
    <name evidence="17 21" type="primary">murD</name>
    <name evidence="21" type="ORF">HMPREF0908_1225</name>
</gene>
<dbReference type="InterPro" id="IPR036615">
    <property type="entry name" value="Mur_ligase_C_dom_sf"/>
</dbReference>
<dbReference type="NCBIfam" id="TIGR01087">
    <property type="entry name" value="murD"/>
    <property type="match status" value="1"/>
</dbReference>
<dbReference type="Pfam" id="PF08245">
    <property type="entry name" value="Mur_ligase_M"/>
    <property type="match status" value="1"/>
</dbReference>
<dbReference type="InterPro" id="IPR013221">
    <property type="entry name" value="Mur_ligase_cen"/>
</dbReference>
<dbReference type="Gene3D" id="3.40.1190.10">
    <property type="entry name" value="Mur-like, catalytic domain"/>
    <property type="match status" value="1"/>
</dbReference>
<evidence type="ECO:0000256" key="16">
    <source>
        <dbReference type="ARBA" id="ARBA00047632"/>
    </source>
</evidence>
<reference evidence="21 22" key="1">
    <citation type="submission" date="2009-04" db="EMBL/GenBank/DDBJ databases">
        <authorList>
            <person name="Qin X."/>
            <person name="Bachman B."/>
            <person name="Battles P."/>
            <person name="Bell A."/>
            <person name="Bess C."/>
            <person name="Bickham C."/>
            <person name="Chaboub L."/>
            <person name="Chen D."/>
            <person name="Coyle M."/>
            <person name="Deiros D.R."/>
            <person name="Dinh H."/>
            <person name="Forbes L."/>
            <person name="Fowler G."/>
            <person name="Francisco L."/>
            <person name="Fu Q."/>
            <person name="Gubbala S."/>
            <person name="Hale W."/>
            <person name="Han Y."/>
            <person name="Hemphill L."/>
            <person name="Highlander S.K."/>
            <person name="Hirani K."/>
            <person name="Hogues M."/>
            <person name="Jackson L."/>
            <person name="Jakkamsetti A."/>
            <person name="Javaid M."/>
            <person name="Jiang H."/>
            <person name="Korchina V."/>
            <person name="Kovar C."/>
            <person name="Lara F."/>
            <person name="Lee S."/>
            <person name="Mata R."/>
            <person name="Mathew T."/>
            <person name="Moen C."/>
            <person name="Morales K."/>
            <person name="Munidasa M."/>
            <person name="Nazareth L."/>
            <person name="Ngo R."/>
            <person name="Nguyen L."/>
            <person name="Okwuonu G."/>
            <person name="Ongeri F."/>
            <person name="Patil S."/>
            <person name="Petrosino J."/>
            <person name="Pham C."/>
            <person name="Pham P."/>
            <person name="Pu L.-L."/>
            <person name="Puazo M."/>
            <person name="Raj R."/>
            <person name="Reid J."/>
            <person name="Rouhana J."/>
            <person name="Saada N."/>
            <person name="Shang Y."/>
            <person name="Simmons D."/>
            <person name="Thornton R."/>
            <person name="Warren J."/>
            <person name="Weissenberger G."/>
            <person name="Zhang J."/>
            <person name="Zhang L."/>
            <person name="Zhou C."/>
            <person name="Zhu D."/>
            <person name="Muzny D."/>
            <person name="Worley K."/>
            <person name="Gibbs R."/>
        </authorList>
    </citation>
    <scope>NUCLEOTIDE SEQUENCE [LARGE SCALE GENOMIC DNA]</scope>
    <source>
        <strain evidence="21 22">ATCC 43531</strain>
    </source>
</reference>
<comment type="subcellular location">
    <subcellularLocation>
        <location evidence="2 17 18">Cytoplasm</location>
    </subcellularLocation>
</comment>
<keyword evidence="8 17" id="KW-0436">Ligase</keyword>
<dbReference type="GO" id="GO:0008764">
    <property type="term" value="F:UDP-N-acetylmuramoylalanine-D-glutamate ligase activity"/>
    <property type="evidence" value="ECO:0007669"/>
    <property type="project" value="UniProtKB-UniRule"/>
</dbReference>
<evidence type="ECO:0000256" key="9">
    <source>
        <dbReference type="ARBA" id="ARBA00022741"/>
    </source>
</evidence>
<dbReference type="InterPro" id="IPR036565">
    <property type="entry name" value="Mur-like_cat_sf"/>
</dbReference>
<dbReference type="HOGENOM" id="CLU_032540_0_0_9"/>
<keyword evidence="13 17" id="KW-0961">Cell wall biogenesis/degradation</keyword>
<evidence type="ECO:0000256" key="11">
    <source>
        <dbReference type="ARBA" id="ARBA00022960"/>
    </source>
</evidence>
<dbReference type="Pfam" id="PF02875">
    <property type="entry name" value="Mur_ligase_C"/>
    <property type="match status" value="1"/>
</dbReference>
<dbReference type="GO" id="GO:0009252">
    <property type="term" value="P:peptidoglycan biosynthetic process"/>
    <property type="evidence" value="ECO:0007669"/>
    <property type="project" value="UniProtKB-UniRule"/>
</dbReference>
<evidence type="ECO:0000259" key="20">
    <source>
        <dbReference type="Pfam" id="PF08245"/>
    </source>
</evidence>
<dbReference type="SUPFAM" id="SSF51984">
    <property type="entry name" value="MurCD N-terminal domain"/>
    <property type="match status" value="1"/>
</dbReference>
<evidence type="ECO:0000256" key="5">
    <source>
        <dbReference type="ARBA" id="ARBA00012212"/>
    </source>
</evidence>
<evidence type="ECO:0000256" key="18">
    <source>
        <dbReference type="RuleBase" id="RU003664"/>
    </source>
</evidence>
<evidence type="ECO:0000256" key="12">
    <source>
        <dbReference type="ARBA" id="ARBA00022984"/>
    </source>
</evidence>
<dbReference type="HAMAP" id="MF_00639">
    <property type="entry name" value="MurD"/>
    <property type="match status" value="1"/>
</dbReference>
<dbReference type="InterPro" id="IPR004101">
    <property type="entry name" value="Mur_ligase_C"/>
</dbReference>
<evidence type="ECO:0000256" key="17">
    <source>
        <dbReference type="HAMAP-Rule" id="MF_00639"/>
    </source>
</evidence>
<dbReference type="SUPFAM" id="SSF53623">
    <property type="entry name" value="MurD-like peptide ligases, catalytic domain"/>
    <property type="match status" value="1"/>
</dbReference>
<dbReference type="EMBL" id="ACLA01000020">
    <property type="protein sequence ID" value="EEQ48245.1"/>
    <property type="molecule type" value="Genomic_DNA"/>
</dbReference>
<evidence type="ECO:0000313" key="21">
    <source>
        <dbReference type="EMBL" id="EEQ48245.1"/>
    </source>
</evidence>
<comment type="pathway">
    <text evidence="3 17 18">Cell wall biogenesis; peptidoglycan biosynthesis.</text>
</comment>
<evidence type="ECO:0000313" key="22">
    <source>
        <dbReference type="Proteomes" id="UP000005309"/>
    </source>
</evidence>
<evidence type="ECO:0000256" key="6">
    <source>
        <dbReference type="ARBA" id="ARBA00015655"/>
    </source>
</evidence>
<comment type="function">
    <text evidence="1 17 18">Cell wall formation. Catalyzes the addition of glutamate to the nucleotide precursor UDP-N-acetylmuramoyl-L-alanine (UMA).</text>
</comment>
<dbReference type="Proteomes" id="UP000005309">
    <property type="component" value="Unassembled WGS sequence"/>
</dbReference>
<keyword evidence="11 17" id="KW-0133">Cell shape</keyword>
<dbReference type="PANTHER" id="PTHR43692:SF1">
    <property type="entry name" value="UDP-N-ACETYLMURAMOYLALANINE--D-GLUTAMATE LIGASE"/>
    <property type="match status" value="1"/>
</dbReference>
<dbReference type="AlphaFoldDB" id="C4V3Y1"/>
<dbReference type="GO" id="GO:0005524">
    <property type="term" value="F:ATP binding"/>
    <property type="evidence" value="ECO:0007669"/>
    <property type="project" value="UniProtKB-UniRule"/>
</dbReference>
<dbReference type="SUPFAM" id="SSF53244">
    <property type="entry name" value="MurD-like peptide ligases, peptide-binding domain"/>
    <property type="match status" value="1"/>
</dbReference>
<dbReference type="PANTHER" id="PTHR43692">
    <property type="entry name" value="UDP-N-ACETYLMURAMOYLALANINE--D-GLUTAMATE LIGASE"/>
    <property type="match status" value="1"/>
</dbReference>
<dbReference type="Gene3D" id="3.40.50.720">
    <property type="entry name" value="NAD(P)-binding Rossmann-like Domain"/>
    <property type="match status" value="1"/>
</dbReference>
<feature type="domain" description="Mur ligase C-terminal" evidence="19">
    <location>
        <begin position="329"/>
        <end position="446"/>
    </location>
</feature>
<evidence type="ECO:0000259" key="19">
    <source>
        <dbReference type="Pfam" id="PF02875"/>
    </source>
</evidence>
<sequence length="469" mass="50547">MIHQGRYRELSYHNQSALVIGAGISGFAAAKYLAAQDARVVLSDVKDETDAERDPLTQQHIEDLRAQGITCVFGAQREELLGGVDLLVLSPAVPERIPLVQAARARGIRVTTEVELAGEIARAPICAITGTNGKTTTTTLLGELLRAHFPVVGVGGNIGVPLIDVAQETPAEGAIAAEISSYQMEATTHFHAHIVAELNITPDHIVRHGSMEVYQAMKEKLFAAQTAEDYLVLNADDPHTRGMAERAAGRVCLFSRREELAEGACVRADGMIVIRWDGAEHVLIPADELGIPGAHNVENVLAASAMALFAGVTPAEMRPVLRAFKGVEHRIEFVRALAGVSYYNDSKATNTDSAIKALEAFDGHIILIAGGDDKLTDLGEFMELVHARVDELILVGDAAERFAAAARDAGIPEAQIHRVGYHMEKAVQLARELAAEGQIVLLSPACASFDMYGGYEERGRDFKRLVNEL</sequence>
<dbReference type="eggNOG" id="COG0771">
    <property type="taxonomic scope" value="Bacteria"/>
</dbReference>
<dbReference type="EC" id="6.3.2.9" evidence="5 17"/>
<keyword evidence="9 17" id="KW-0547">Nucleotide-binding</keyword>
<feature type="domain" description="Mur ligase central" evidence="20">
    <location>
        <begin position="128"/>
        <end position="307"/>
    </location>
</feature>
<keyword evidence="7 17" id="KW-0963">Cytoplasm</keyword>
<evidence type="ECO:0000256" key="1">
    <source>
        <dbReference type="ARBA" id="ARBA00002734"/>
    </source>
</evidence>
<dbReference type="Gene3D" id="3.90.190.20">
    <property type="entry name" value="Mur ligase, C-terminal domain"/>
    <property type="match status" value="1"/>
</dbReference>
<proteinExistence type="inferred from homology"/>
<comment type="catalytic activity">
    <reaction evidence="16 17 18">
        <text>UDP-N-acetyl-alpha-D-muramoyl-L-alanine + D-glutamate + ATP = UDP-N-acetyl-alpha-D-muramoyl-L-alanyl-D-glutamate + ADP + phosphate + H(+)</text>
        <dbReference type="Rhea" id="RHEA:16429"/>
        <dbReference type="ChEBI" id="CHEBI:15378"/>
        <dbReference type="ChEBI" id="CHEBI:29986"/>
        <dbReference type="ChEBI" id="CHEBI:30616"/>
        <dbReference type="ChEBI" id="CHEBI:43474"/>
        <dbReference type="ChEBI" id="CHEBI:83898"/>
        <dbReference type="ChEBI" id="CHEBI:83900"/>
        <dbReference type="ChEBI" id="CHEBI:456216"/>
        <dbReference type="EC" id="6.3.2.9"/>
    </reaction>
</comment>
<comment type="caution">
    <text evidence="21">The sequence shown here is derived from an EMBL/GenBank/DDBJ whole genome shotgun (WGS) entry which is preliminary data.</text>
</comment>
<keyword evidence="10 17" id="KW-0067">ATP-binding</keyword>
<keyword evidence="12 17" id="KW-0573">Peptidoglycan synthesis</keyword>
<name>C4V3Y1_9FIRM</name>
<comment type="similarity">
    <text evidence="4 17">Belongs to the MurCDEF family.</text>
</comment>
<evidence type="ECO:0000256" key="7">
    <source>
        <dbReference type="ARBA" id="ARBA00022490"/>
    </source>
</evidence>
<evidence type="ECO:0000256" key="3">
    <source>
        <dbReference type="ARBA" id="ARBA00004752"/>
    </source>
</evidence>
<evidence type="ECO:0000256" key="13">
    <source>
        <dbReference type="ARBA" id="ARBA00023316"/>
    </source>
</evidence>